<name>A0A250KLS3_9GAMM</name>
<keyword evidence="3" id="KW-1003">Cell membrane</keyword>
<evidence type="ECO:0000313" key="6">
    <source>
        <dbReference type="EMBL" id="BBA32508.1"/>
    </source>
</evidence>
<dbReference type="OrthoDB" id="9815454at2"/>
<dbReference type="Proteomes" id="UP000266313">
    <property type="component" value="Chromosome"/>
</dbReference>
<evidence type="ECO:0000313" key="7">
    <source>
        <dbReference type="Proteomes" id="UP000266313"/>
    </source>
</evidence>
<evidence type="ECO:0000256" key="4">
    <source>
        <dbReference type="ARBA" id="ARBA00022519"/>
    </source>
</evidence>
<evidence type="ECO:0000256" key="2">
    <source>
        <dbReference type="ARBA" id="ARBA00022448"/>
    </source>
</evidence>
<sequence>MTSAPQWLRPAVHAAGGEGLEKTEIDLGFIPLTDCAPLVIAHEKDFFRKHGLEVKLSREVSWANIRDKVFAGLLDGGHMLAPMPIATTLGLGELKKPTIAALSLDLNGNAITVSPDLYRRMANLDPAAATERSTCVRALKKVIETERHKGSEPLCFATVFPFSTHNYMLRYWLASGGIDPDRDVRLVVIPPPHMVNYLGSGEIDGYCVGEPWNAQAVATGVGRTLITDYEIWNNKPEKVLGVNLEWAERYPNTHRALLMALLEAAQWIDRPENRIEVADILAREDYVNVPADVVKMSMTGSFRYQHGAAPAPLPDFNVFFRYAATFPWRSHAVWFITQMYRWGQLRDPIDMKKVADEVYRPDLYREAARALGLPVPASDYKAEGRHGKSWTLAEATEPMMLGQDSFLDGGIFDPLRPVDYLEHFELHNRQVSLDTLARVNP</sequence>
<dbReference type="Pfam" id="PF13379">
    <property type="entry name" value="NMT1_2"/>
    <property type="match status" value="1"/>
</dbReference>
<keyword evidence="2" id="KW-0813">Transport</keyword>
<dbReference type="Gene3D" id="3.40.190.10">
    <property type="entry name" value="Periplasmic binding protein-like II"/>
    <property type="match status" value="2"/>
</dbReference>
<dbReference type="SUPFAM" id="SSF53850">
    <property type="entry name" value="Periplasmic binding protein-like II"/>
    <property type="match status" value="1"/>
</dbReference>
<comment type="subcellular location">
    <subcellularLocation>
        <location evidence="1">Endomembrane system</location>
    </subcellularLocation>
</comment>
<evidence type="ECO:0000256" key="3">
    <source>
        <dbReference type="ARBA" id="ARBA00022475"/>
    </source>
</evidence>
<keyword evidence="4" id="KW-0997">Cell inner membrane</keyword>
<keyword evidence="7" id="KW-1185">Reference proteome</keyword>
<dbReference type="GO" id="GO:0012505">
    <property type="term" value="C:endomembrane system"/>
    <property type="evidence" value="ECO:0007669"/>
    <property type="project" value="UniProtKB-SubCell"/>
</dbReference>
<reference evidence="6 7" key="1">
    <citation type="submission" date="2016-12" db="EMBL/GenBank/DDBJ databases">
        <title>Genome sequencing of Methylocaldum marinum.</title>
        <authorList>
            <person name="Takeuchi M."/>
            <person name="Kamagata Y."/>
            <person name="Hiraoka S."/>
            <person name="Oshima K."/>
            <person name="Hattori M."/>
            <person name="Iwasaki W."/>
        </authorList>
    </citation>
    <scope>NUCLEOTIDE SEQUENCE [LARGE SCALE GENOMIC DNA]</scope>
    <source>
        <strain evidence="6 7">S8</strain>
    </source>
</reference>
<keyword evidence="5" id="KW-0472">Membrane</keyword>
<dbReference type="PANTHER" id="PTHR30024:SF43">
    <property type="entry name" value="BLL4572 PROTEIN"/>
    <property type="match status" value="1"/>
</dbReference>
<protein>
    <submittedName>
        <fullName evidence="6">Nitrate transporter</fullName>
    </submittedName>
</protein>
<evidence type="ECO:0000256" key="1">
    <source>
        <dbReference type="ARBA" id="ARBA00004308"/>
    </source>
</evidence>
<dbReference type="CDD" id="cd13553">
    <property type="entry name" value="PBP2_NrtA_CpmA_like"/>
    <property type="match status" value="1"/>
</dbReference>
<proteinExistence type="predicted"/>
<dbReference type="PANTHER" id="PTHR30024">
    <property type="entry name" value="ALIPHATIC SULFONATES-BINDING PROTEIN-RELATED"/>
    <property type="match status" value="1"/>
</dbReference>
<dbReference type="RefSeq" id="WP_119628288.1">
    <property type="nucleotide sequence ID" value="NZ_AP017928.1"/>
</dbReference>
<gene>
    <name evidence="6" type="ORF">sS8_0543</name>
</gene>
<accession>A0A250KLS3</accession>
<dbReference type="InterPro" id="IPR044527">
    <property type="entry name" value="NrtA/CpmA_ABC-bd_dom"/>
</dbReference>
<dbReference type="AlphaFoldDB" id="A0A250KLS3"/>
<dbReference type="EMBL" id="AP017928">
    <property type="protein sequence ID" value="BBA32508.1"/>
    <property type="molecule type" value="Genomic_DNA"/>
</dbReference>
<evidence type="ECO:0000256" key="5">
    <source>
        <dbReference type="ARBA" id="ARBA00023136"/>
    </source>
</evidence>
<organism evidence="6 7">
    <name type="scientific">Methylocaldum marinum</name>
    <dbReference type="NCBI Taxonomy" id="1432792"/>
    <lineage>
        <taxon>Bacteria</taxon>
        <taxon>Pseudomonadati</taxon>
        <taxon>Pseudomonadota</taxon>
        <taxon>Gammaproteobacteria</taxon>
        <taxon>Methylococcales</taxon>
        <taxon>Methylococcaceae</taxon>
        <taxon>Methylocaldum</taxon>
    </lineage>
</organism>
<dbReference type="KEGG" id="mmai:sS8_0543"/>